<protein>
    <submittedName>
        <fullName evidence="2">Uncharacterized protein</fullName>
    </submittedName>
</protein>
<keyword evidence="3" id="KW-1185">Reference proteome</keyword>
<reference evidence="2 3" key="1">
    <citation type="submission" date="2024-02" db="EMBL/GenBank/DDBJ databases">
        <title>High-quality chromosome-scale genome assembly of Pensacola bahiagrass (Paspalum notatum Flugge var. saurae).</title>
        <authorList>
            <person name="Vega J.M."/>
            <person name="Podio M."/>
            <person name="Orjuela J."/>
            <person name="Siena L.A."/>
            <person name="Pessino S.C."/>
            <person name="Combes M.C."/>
            <person name="Mariac C."/>
            <person name="Albertini E."/>
            <person name="Pupilli F."/>
            <person name="Ortiz J.P.A."/>
            <person name="Leblanc O."/>
        </authorList>
    </citation>
    <scope>NUCLEOTIDE SEQUENCE [LARGE SCALE GENOMIC DNA]</scope>
    <source>
        <strain evidence="2">R1</strain>
        <tissue evidence="2">Leaf</tissue>
    </source>
</reference>
<dbReference type="Proteomes" id="UP001341281">
    <property type="component" value="Chromosome 02"/>
</dbReference>
<feature type="region of interest" description="Disordered" evidence="1">
    <location>
        <begin position="123"/>
        <end position="157"/>
    </location>
</feature>
<proteinExistence type="predicted"/>
<dbReference type="AlphaFoldDB" id="A0AAQ3WDL1"/>
<accession>A0AAQ3WDL1</accession>
<gene>
    <name evidence="2" type="ORF">U9M48_008412</name>
</gene>
<evidence type="ECO:0000313" key="3">
    <source>
        <dbReference type="Proteomes" id="UP001341281"/>
    </source>
</evidence>
<evidence type="ECO:0000256" key="1">
    <source>
        <dbReference type="SAM" id="MobiDB-lite"/>
    </source>
</evidence>
<dbReference type="EMBL" id="CP144746">
    <property type="protein sequence ID" value="WVZ58106.1"/>
    <property type="molecule type" value="Genomic_DNA"/>
</dbReference>
<organism evidence="2 3">
    <name type="scientific">Paspalum notatum var. saurae</name>
    <dbReference type="NCBI Taxonomy" id="547442"/>
    <lineage>
        <taxon>Eukaryota</taxon>
        <taxon>Viridiplantae</taxon>
        <taxon>Streptophyta</taxon>
        <taxon>Embryophyta</taxon>
        <taxon>Tracheophyta</taxon>
        <taxon>Spermatophyta</taxon>
        <taxon>Magnoliopsida</taxon>
        <taxon>Liliopsida</taxon>
        <taxon>Poales</taxon>
        <taxon>Poaceae</taxon>
        <taxon>PACMAD clade</taxon>
        <taxon>Panicoideae</taxon>
        <taxon>Andropogonodae</taxon>
        <taxon>Paspaleae</taxon>
        <taxon>Paspalinae</taxon>
        <taxon>Paspalum</taxon>
    </lineage>
</organism>
<evidence type="ECO:0000313" key="2">
    <source>
        <dbReference type="EMBL" id="WVZ58106.1"/>
    </source>
</evidence>
<name>A0AAQ3WDL1_PASNO</name>
<sequence>MCTMEDVPTAAPAVHNVKDTMEDAPINTDMSRSPFCPPSSPIDVVPIVAVEFFMAAPNSQFVCAEDQHAFGVTSGAERFSFGFLNTTKEVTMEGKKINGIKEQLEEGKASVEALYGRKRRTPLHSSTSLERNICLGQETRSSNHPREPKSNSLEADNLKGNYVHLNVSPIRGLHKFKVKKSYPSNTLDYSRSLQEELKKCIKVLEEQIPFDELGVQGDLSYAEHTTRIGYIKLQKSYKKQGDQNVQS</sequence>